<evidence type="ECO:0000313" key="1">
    <source>
        <dbReference type="EMBL" id="CAG5020942.1"/>
    </source>
</evidence>
<dbReference type="AlphaFoldDB" id="A0A8S3XG48"/>
<dbReference type="EMBL" id="CAJQZP010001141">
    <property type="protein sequence ID" value="CAG5020942.1"/>
    <property type="molecule type" value="Genomic_DNA"/>
</dbReference>
<organism evidence="1 2">
    <name type="scientific">Parnassius apollo</name>
    <name type="common">Apollo butterfly</name>
    <name type="synonym">Papilio apollo</name>
    <dbReference type="NCBI Taxonomy" id="110799"/>
    <lineage>
        <taxon>Eukaryota</taxon>
        <taxon>Metazoa</taxon>
        <taxon>Ecdysozoa</taxon>
        <taxon>Arthropoda</taxon>
        <taxon>Hexapoda</taxon>
        <taxon>Insecta</taxon>
        <taxon>Pterygota</taxon>
        <taxon>Neoptera</taxon>
        <taxon>Endopterygota</taxon>
        <taxon>Lepidoptera</taxon>
        <taxon>Glossata</taxon>
        <taxon>Ditrysia</taxon>
        <taxon>Papilionoidea</taxon>
        <taxon>Papilionidae</taxon>
        <taxon>Parnassiinae</taxon>
        <taxon>Parnassini</taxon>
        <taxon>Parnassius</taxon>
        <taxon>Parnassius</taxon>
    </lineage>
</organism>
<sequence>MSRYRASKEYKMTWSTLKVNVDRVIEERKQGITHIKMLKVGRPFSLSANLEQSLLSYIIQMQELGFDAIAPAKLSDQPVITGQESMEEITIGIDYDDEIPHSGIYNDPLCDGGVKENNEPSILSTSLFEKNEPSILSTSLFFGNNEPSILSTSLFEKSQTQNDEPLVLQMECELEPITNTEQNILTTDDVSRSLNKHKITIHDILILPKWKPNT</sequence>
<comment type="caution">
    <text evidence="1">The sequence shown here is derived from an EMBL/GenBank/DDBJ whole genome shotgun (WGS) entry which is preliminary data.</text>
</comment>
<gene>
    <name evidence="1" type="ORF">PAPOLLO_LOCUS17432</name>
</gene>
<reference evidence="1" key="1">
    <citation type="submission" date="2021-04" db="EMBL/GenBank/DDBJ databases">
        <authorList>
            <person name="Tunstrom K."/>
        </authorList>
    </citation>
    <scope>NUCLEOTIDE SEQUENCE</scope>
</reference>
<dbReference type="Proteomes" id="UP000691718">
    <property type="component" value="Unassembled WGS sequence"/>
</dbReference>
<keyword evidence="2" id="KW-1185">Reference proteome</keyword>
<name>A0A8S3XG48_PARAO</name>
<proteinExistence type="predicted"/>
<accession>A0A8S3XG48</accession>
<evidence type="ECO:0000313" key="2">
    <source>
        <dbReference type="Proteomes" id="UP000691718"/>
    </source>
</evidence>
<protein>
    <submittedName>
        <fullName evidence="1">(apollo) hypothetical protein</fullName>
    </submittedName>
</protein>